<sequence>MQMKKAVILMNLGTPSEPTPAGVRSFLKAFLSDRRVVEIPRPLWWVILNAFVLTLRPKKVAPAYEEIWSSGDFEGSPIFYYTREQAAALGKLLSAECDAGEVKGARVTFAMTYGEPGLQSTVAQLRDAGVEQFLVLPLYPQYSCTTTAPIYDQVAALFTGSRNVPDIRIVNNYHDHPLYIEALASSVREHWAQNGRSERLLMSYHGIPRSYVDKGDPYLEHCQRTSELLAEALELQPDEWAMSFQSRFGKAEWLKPYTSELLKTWGREGVSSVEVICPAFASDCLETLEEIAEENCAYFLESGGKGFSYIPCLNLRQDHINLLRAVVRENGFA</sequence>
<comment type="subcellular location">
    <subcellularLocation>
        <location evidence="7 8">Cytoplasm</location>
    </subcellularLocation>
</comment>
<evidence type="ECO:0000256" key="3">
    <source>
        <dbReference type="ARBA" id="ARBA00023133"/>
    </source>
</evidence>
<evidence type="ECO:0000256" key="2">
    <source>
        <dbReference type="ARBA" id="ARBA00023004"/>
    </source>
</evidence>
<dbReference type="HAMAP" id="MF_00323">
    <property type="entry name" value="Ferrochelatase"/>
    <property type="match status" value="1"/>
</dbReference>
<comment type="function">
    <text evidence="7 8">Catalyzes the ferrous insertion into protoporphyrin IX.</text>
</comment>
<accession>A0ABQ6LZV9</accession>
<keyword evidence="7 8" id="KW-0963">Cytoplasm</keyword>
<dbReference type="CDD" id="cd00419">
    <property type="entry name" value="Ferrochelatase_C"/>
    <property type="match status" value="1"/>
</dbReference>
<evidence type="ECO:0000313" key="9">
    <source>
        <dbReference type="EMBL" id="GMG87608.1"/>
    </source>
</evidence>
<dbReference type="PANTHER" id="PTHR11108:SF1">
    <property type="entry name" value="FERROCHELATASE, MITOCHONDRIAL"/>
    <property type="match status" value="1"/>
</dbReference>
<comment type="caution">
    <text evidence="9">The sequence shown here is derived from an EMBL/GenBank/DDBJ whole genome shotgun (WGS) entry which is preliminary data.</text>
</comment>
<comment type="similarity">
    <text evidence="1 7 8">Belongs to the ferrochelatase family.</text>
</comment>
<dbReference type="Gene3D" id="3.40.50.1400">
    <property type="match status" value="2"/>
</dbReference>
<name>A0ABQ6LZV9_9GAMM</name>
<dbReference type="CDD" id="cd03411">
    <property type="entry name" value="Ferrochelatase_N"/>
    <property type="match status" value="1"/>
</dbReference>
<organism evidence="9 10">
    <name type="scientific">Biformimicrobium ophioploci</name>
    <dbReference type="NCBI Taxonomy" id="3036711"/>
    <lineage>
        <taxon>Bacteria</taxon>
        <taxon>Pseudomonadati</taxon>
        <taxon>Pseudomonadota</taxon>
        <taxon>Gammaproteobacteria</taxon>
        <taxon>Cellvibrionales</taxon>
        <taxon>Microbulbiferaceae</taxon>
        <taxon>Biformimicrobium</taxon>
    </lineage>
</organism>
<comment type="catalytic activity">
    <reaction evidence="6">
        <text>Fe-coproporphyrin III + 2 H(+) = coproporphyrin III + Fe(2+)</text>
        <dbReference type="Rhea" id="RHEA:49572"/>
        <dbReference type="ChEBI" id="CHEBI:15378"/>
        <dbReference type="ChEBI" id="CHEBI:29033"/>
        <dbReference type="ChEBI" id="CHEBI:68438"/>
        <dbReference type="ChEBI" id="CHEBI:131725"/>
        <dbReference type="EC" id="4.99.1.9"/>
    </reaction>
    <physiologicalReaction direction="right-to-left" evidence="6">
        <dbReference type="Rhea" id="RHEA:49574"/>
    </physiologicalReaction>
</comment>
<evidence type="ECO:0000256" key="7">
    <source>
        <dbReference type="HAMAP-Rule" id="MF_00323"/>
    </source>
</evidence>
<dbReference type="Pfam" id="PF00762">
    <property type="entry name" value="Ferrochelatase"/>
    <property type="match status" value="1"/>
</dbReference>
<keyword evidence="5 7" id="KW-0627">Porphyrin biosynthesis</keyword>
<gene>
    <name evidence="7 9" type="primary">hemH</name>
    <name evidence="9" type="ORF">MNKW57_19290</name>
</gene>
<keyword evidence="2 7" id="KW-0408">Iron</keyword>
<comment type="catalytic activity">
    <reaction evidence="7 8">
        <text>heme b + 2 H(+) = protoporphyrin IX + Fe(2+)</text>
        <dbReference type="Rhea" id="RHEA:22584"/>
        <dbReference type="ChEBI" id="CHEBI:15378"/>
        <dbReference type="ChEBI" id="CHEBI:29033"/>
        <dbReference type="ChEBI" id="CHEBI:57306"/>
        <dbReference type="ChEBI" id="CHEBI:60344"/>
        <dbReference type="EC" id="4.98.1.1"/>
    </reaction>
</comment>
<dbReference type="InterPro" id="IPR001015">
    <property type="entry name" value="Ferrochelatase"/>
</dbReference>
<evidence type="ECO:0000256" key="8">
    <source>
        <dbReference type="RuleBase" id="RU000607"/>
    </source>
</evidence>
<dbReference type="EMBL" id="BSYJ01000003">
    <property type="protein sequence ID" value="GMG87608.1"/>
    <property type="molecule type" value="Genomic_DNA"/>
</dbReference>
<feature type="binding site" evidence="7">
    <location>
        <position position="205"/>
    </location>
    <ligand>
        <name>Fe(2+)</name>
        <dbReference type="ChEBI" id="CHEBI:29033"/>
    </ligand>
</feature>
<evidence type="ECO:0000256" key="1">
    <source>
        <dbReference type="ARBA" id="ARBA00007718"/>
    </source>
</evidence>
<reference evidence="9 10" key="1">
    <citation type="submission" date="2023-04" db="EMBL/GenBank/DDBJ databases">
        <title>Marinobulbifer ophiurae gen. nov., sp. Nov., isolate from tissue of brittle star Ophioplocus japonicus.</title>
        <authorList>
            <person name="Kawano K."/>
            <person name="Sawayama S."/>
            <person name="Nakagawa S."/>
        </authorList>
    </citation>
    <scope>NUCLEOTIDE SEQUENCE [LARGE SCALE GENOMIC DNA]</scope>
    <source>
        <strain evidence="9 10">NKW57</strain>
    </source>
</reference>
<keyword evidence="3 7" id="KW-0350">Heme biosynthesis</keyword>
<protein>
    <recommendedName>
        <fullName evidence="7 8">Ferrochelatase</fullName>
        <ecNumber evidence="7 8">4.98.1.1</ecNumber>
    </recommendedName>
    <alternativeName>
        <fullName evidence="7">Heme synthase</fullName>
    </alternativeName>
    <alternativeName>
        <fullName evidence="7">Protoheme ferro-lyase</fullName>
    </alternativeName>
</protein>
<proteinExistence type="inferred from homology"/>
<keyword evidence="7" id="KW-0479">Metal-binding</keyword>
<dbReference type="InterPro" id="IPR033644">
    <property type="entry name" value="Ferrochelatase_C"/>
</dbReference>
<evidence type="ECO:0000256" key="5">
    <source>
        <dbReference type="ARBA" id="ARBA00023244"/>
    </source>
</evidence>
<dbReference type="PANTHER" id="PTHR11108">
    <property type="entry name" value="FERROCHELATASE"/>
    <property type="match status" value="1"/>
</dbReference>
<dbReference type="Proteomes" id="UP001224392">
    <property type="component" value="Unassembled WGS sequence"/>
</dbReference>
<dbReference type="PROSITE" id="PS00534">
    <property type="entry name" value="FERROCHELATASE"/>
    <property type="match status" value="1"/>
</dbReference>
<feature type="binding site" evidence="7">
    <location>
        <position position="286"/>
    </location>
    <ligand>
        <name>Fe(2+)</name>
        <dbReference type="ChEBI" id="CHEBI:29033"/>
    </ligand>
</feature>
<dbReference type="SUPFAM" id="SSF53800">
    <property type="entry name" value="Chelatase"/>
    <property type="match status" value="1"/>
</dbReference>
<evidence type="ECO:0000256" key="6">
    <source>
        <dbReference type="ARBA" id="ARBA00024536"/>
    </source>
</evidence>
<dbReference type="EC" id="4.98.1.1" evidence="7 8"/>
<dbReference type="InterPro" id="IPR033659">
    <property type="entry name" value="Ferrochelatase_N"/>
</dbReference>
<evidence type="ECO:0000256" key="4">
    <source>
        <dbReference type="ARBA" id="ARBA00023239"/>
    </source>
</evidence>
<evidence type="ECO:0000313" key="10">
    <source>
        <dbReference type="Proteomes" id="UP001224392"/>
    </source>
</evidence>
<comment type="pathway">
    <text evidence="7 8">Porphyrin-containing compound metabolism; protoheme biosynthesis; protoheme from protoporphyrin-IX: step 1/1.</text>
</comment>
<keyword evidence="10" id="KW-1185">Reference proteome</keyword>
<keyword evidence="4 7" id="KW-0456">Lyase</keyword>
<dbReference type="InterPro" id="IPR019772">
    <property type="entry name" value="Ferrochelatase_AS"/>
</dbReference>
<dbReference type="NCBIfam" id="TIGR00109">
    <property type="entry name" value="hemH"/>
    <property type="match status" value="1"/>
</dbReference>